<evidence type="ECO:0000313" key="1">
    <source>
        <dbReference type="EMBL" id="SMX35830.1"/>
    </source>
</evidence>
<name>A0A238JYU4_9RHOB</name>
<dbReference type="AlphaFoldDB" id="A0A238JYU4"/>
<protein>
    <submittedName>
        <fullName evidence="1">Uncharacterized protein</fullName>
    </submittedName>
</protein>
<accession>A0A238JYU4</accession>
<sequence>MVLAAVFLMPWVVPFLLAQMRPSRLACRQVGVPAVPQLRPAGAAQVVVKRAVIAAAVARLNAAVVRLASGTCAAVPVFADPAQHTTAAPDFGDCPQLWTAPMTSRAAPAGGDGRRFVFGVGRAEVSSARTGPTGPVAGWRNRDPPASPCRSMPLVHGTAAWDGPTAAPYRRCGAGLTCSGRLRTLAIPRGNAFGKAFKRLASRFQGPSKALCPPIPSHSARYISVISWQRVGTGGNIHAGTLPDQRPVMDRAGPKGVRLSAWRTLRFSGAAQRATRHIVARVGQRVDPQRSRRRLFHRR</sequence>
<dbReference type="Proteomes" id="UP000207598">
    <property type="component" value="Unassembled WGS sequence"/>
</dbReference>
<gene>
    <name evidence="1" type="ORF">MAA8898_00658</name>
</gene>
<keyword evidence="2" id="KW-1185">Reference proteome</keyword>
<reference evidence="1 2" key="1">
    <citation type="submission" date="2017-05" db="EMBL/GenBank/DDBJ databases">
        <authorList>
            <person name="Song R."/>
            <person name="Chenine A.L."/>
            <person name="Ruprecht R.M."/>
        </authorList>
    </citation>
    <scope>NUCLEOTIDE SEQUENCE [LARGE SCALE GENOMIC DNA]</scope>
    <source>
        <strain evidence="1 2">CECT 8898</strain>
    </source>
</reference>
<proteinExistence type="predicted"/>
<organism evidence="1 2">
    <name type="scientific">Maliponia aquimaris</name>
    <dbReference type="NCBI Taxonomy" id="1673631"/>
    <lineage>
        <taxon>Bacteria</taxon>
        <taxon>Pseudomonadati</taxon>
        <taxon>Pseudomonadota</taxon>
        <taxon>Alphaproteobacteria</taxon>
        <taxon>Rhodobacterales</taxon>
        <taxon>Paracoccaceae</taxon>
        <taxon>Maliponia</taxon>
    </lineage>
</organism>
<evidence type="ECO:0000313" key="2">
    <source>
        <dbReference type="Proteomes" id="UP000207598"/>
    </source>
</evidence>
<dbReference type="EMBL" id="FXYF01000002">
    <property type="protein sequence ID" value="SMX35830.1"/>
    <property type="molecule type" value="Genomic_DNA"/>
</dbReference>